<dbReference type="FunFam" id="3.40.50.720:FF:000338">
    <property type="entry name" value="3-oxoacyl-ACP reductase FabG"/>
    <property type="match status" value="1"/>
</dbReference>
<dbReference type="InterPro" id="IPR036291">
    <property type="entry name" value="NAD(P)-bd_dom_sf"/>
</dbReference>
<evidence type="ECO:0000256" key="1">
    <source>
        <dbReference type="ARBA" id="ARBA00006484"/>
    </source>
</evidence>
<organism evidence="3 4">
    <name type="scientific">Euzebya pacifica</name>
    <dbReference type="NCBI Taxonomy" id="1608957"/>
    <lineage>
        <taxon>Bacteria</taxon>
        <taxon>Bacillati</taxon>
        <taxon>Actinomycetota</taxon>
        <taxon>Nitriliruptoria</taxon>
        <taxon>Euzebyales</taxon>
    </lineage>
</organism>
<dbReference type="NCBIfam" id="NF006110">
    <property type="entry name" value="PRK08261.1"/>
    <property type="match status" value="1"/>
</dbReference>
<dbReference type="PANTHER" id="PTHR42760:SF78">
    <property type="entry name" value="3-OXOACYL-[ACYL-CARRIER-PROTEIN] REDUCTASE [NADH]"/>
    <property type="match status" value="1"/>
</dbReference>
<sequence length="449" mass="46775">MADRYTQFVNSQIGEKLADLVGLPKPSTLRRHEPGQPLLEGPVLLGGDGRLREVVNKALSAADIDVHTELADAEDTPRYAALVFDATGLTSSDQLVGLYDFFHTTIRRLGGSARVVVLGTVPTATDTPAEHTAQRSLEGFVRSIAKELRAGGTANLVEVHPGAEAGVGSPLRFLLSGRSAFVSGQRFTVGPRTEHPPVVPEDIDRPHAGKVAVVTGAARGIGAAIARTLARDGATVVCLDLPSAGDDLARVANDVGGTALQVDITADDAARTIIDHATERHGGIDIVVHNAGVTRDKTMAGMDEKRWNMVLDINLSAIERINDALLAADVLEPGARIVCVSSMSGIAGNRGQSNYAASKAGVIGHVAALGPTLADRGITINAVAPGFIETKMTDAMPVATREVGRRLNSLSQGGQPVDVAETIGFFAGPDAAWLNGTTVRVCGQNLLGA</sequence>
<feature type="domain" description="Ketoreductase" evidence="2">
    <location>
        <begin position="210"/>
        <end position="386"/>
    </location>
</feature>
<dbReference type="PRINTS" id="PR00080">
    <property type="entry name" value="SDRFAMILY"/>
</dbReference>
<dbReference type="InterPro" id="IPR057326">
    <property type="entry name" value="KR_dom"/>
</dbReference>
<comment type="similarity">
    <text evidence="1">Belongs to the short-chain dehydrogenases/reductases (SDR) family.</text>
</comment>
<reference evidence="3 4" key="1">
    <citation type="submission" date="2018-09" db="EMBL/GenBank/DDBJ databases">
        <title>Complete genome sequence of Euzebya sp. DY32-46 isolated from seawater of Pacific Ocean.</title>
        <authorList>
            <person name="Xu L."/>
            <person name="Wu Y.-H."/>
            <person name="Xu X.-W."/>
        </authorList>
    </citation>
    <scope>NUCLEOTIDE SEQUENCE [LARGE SCALE GENOMIC DNA]</scope>
    <source>
        <strain evidence="3 4">DY32-46</strain>
    </source>
</reference>
<dbReference type="KEGG" id="euz:DVS28_a1374"/>
<dbReference type="SUPFAM" id="SSF51735">
    <property type="entry name" value="NAD(P)-binding Rossmann-fold domains"/>
    <property type="match status" value="1"/>
</dbReference>
<dbReference type="Gene3D" id="3.40.50.720">
    <property type="entry name" value="NAD(P)-binding Rossmann-like Domain"/>
    <property type="match status" value="2"/>
</dbReference>
<dbReference type="OrthoDB" id="9804774at2"/>
<keyword evidence="4" id="KW-1185">Reference proteome</keyword>
<evidence type="ECO:0000313" key="3">
    <source>
        <dbReference type="EMBL" id="AXV06073.1"/>
    </source>
</evidence>
<protein>
    <submittedName>
        <fullName evidence="3">3-oxoacyl-[acyl-carrier protein] reductase</fullName>
    </submittedName>
</protein>
<dbReference type="PRINTS" id="PR00081">
    <property type="entry name" value="GDHRDH"/>
</dbReference>
<name>A0A346XV26_9ACTN</name>
<dbReference type="SMART" id="SM00822">
    <property type="entry name" value="PKS_KR"/>
    <property type="match status" value="1"/>
</dbReference>
<dbReference type="AlphaFoldDB" id="A0A346XV26"/>
<dbReference type="InterPro" id="IPR002347">
    <property type="entry name" value="SDR_fam"/>
</dbReference>
<dbReference type="GO" id="GO:0016616">
    <property type="term" value="F:oxidoreductase activity, acting on the CH-OH group of donors, NAD or NADP as acceptor"/>
    <property type="evidence" value="ECO:0007669"/>
    <property type="project" value="UniProtKB-ARBA"/>
</dbReference>
<proteinExistence type="inferred from homology"/>
<accession>A0A346XV26</accession>
<dbReference type="Proteomes" id="UP000264006">
    <property type="component" value="Chromosome"/>
</dbReference>
<evidence type="ECO:0000259" key="2">
    <source>
        <dbReference type="SMART" id="SM00822"/>
    </source>
</evidence>
<dbReference type="EMBL" id="CP031165">
    <property type="protein sequence ID" value="AXV06073.1"/>
    <property type="molecule type" value="Genomic_DNA"/>
</dbReference>
<dbReference type="PANTHER" id="PTHR42760">
    <property type="entry name" value="SHORT-CHAIN DEHYDROGENASES/REDUCTASES FAMILY MEMBER"/>
    <property type="match status" value="1"/>
</dbReference>
<evidence type="ECO:0000313" key="4">
    <source>
        <dbReference type="Proteomes" id="UP000264006"/>
    </source>
</evidence>
<gene>
    <name evidence="3" type="ORF">DVS28_a1374</name>
</gene>
<dbReference type="Pfam" id="PF13561">
    <property type="entry name" value="adh_short_C2"/>
    <property type="match status" value="1"/>
</dbReference>
<dbReference type="RefSeq" id="WP_114590780.1">
    <property type="nucleotide sequence ID" value="NZ_CP031165.1"/>
</dbReference>